<dbReference type="EMBL" id="SGBD01000003">
    <property type="protein sequence ID" value="RZD14298.1"/>
    <property type="molecule type" value="Genomic_DNA"/>
</dbReference>
<dbReference type="InterPro" id="IPR043734">
    <property type="entry name" value="DUF5678"/>
</dbReference>
<feature type="domain" description="DUF5678" evidence="1">
    <location>
        <begin position="12"/>
        <end position="55"/>
    </location>
</feature>
<evidence type="ECO:0000313" key="2">
    <source>
        <dbReference type="EMBL" id="RZD14298.1"/>
    </source>
</evidence>
<gene>
    <name evidence="2" type="ORF">EVJ47_06430</name>
</gene>
<sequence length="62" mass="6954">MIQVLIKNNDLAGKYVALKSFEDSTVIGSGDSPKEAYDEAQREGYKEPVITFIPVKDMVQIY</sequence>
<organism evidence="2 3">
    <name type="scientific">Candidatus Acidulodesulfobacterium ferriphilum</name>
    <dbReference type="NCBI Taxonomy" id="2597223"/>
    <lineage>
        <taxon>Bacteria</taxon>
        <taxon>Deltaproteobacteria</taxon>
        <taxon>Candidatus Acidulodesulfobacterales</taxon>
        <taxon>Candidatus Acidulodesulfobacterium</taxon>
    </lineage>
</organism>
<dbReference type="Pfam" id="PF18929">
    <property type="entry name" value="DUF5678"/>
    <property type="match status" value="1"/>
</dbReference>
<dbReference type="AlphaFoldDB" id="A0A519BAR6"/>
<evidence type="ECO:0000259" key="1">
    <source>
        <dbReference type="Pfam" id="PF18929"/>
    </source>
</evidence>
<name>A0A519BAR6_9DELT</name>
<protein>
    <recommendedName>
        <fullName evidence="1">DUF5678 domain-containing protein</fullName>
    </recommendedName>
</protein>
<comment type="caution">
    <text evidence="2">The sequence shown here is derived from an EMBL/GenBank/DDBJ whole genome shotgun (WGS) entry which is preliminary data.</text>
</comment>
<evidence type="ECO:0000313" key="3">
    <source>
        <dbReference type="Proteomes" id="UP000320813"/>
    </source>
</evidence>
<proteinExistence type="predicted"/>
<dbReference type="Proteomes" id="UP000320813">
    <property type="component" value="Unassembled WGS sequence"/>
</dbReference>
<reference evidence="2 3" key="1">
    <citation type="submission" date="2019-01" db="EMBL/GenBank/DDBJ databases">
        <title>Insights into ecological role of a new deltaproteobacterial order Candidatus Sinidesulfobacterales (Sva0485) by metagenomics and metatranscriptomics.</title>
        <authorList>
            <person name="Tan S."/>
            <person name="Liu J."/>
            <person name="Fang Y."/>
            <person name="Hedlund B.P."/>
            <person name="Lian Z.H."/>
            <person name="Huang L.Y."/>
            <person name="Li J.T."/>
            <person name="Huang L.N."/>
            <person name="Li W.J."/>
            <person name="Jiang H.C."/>
            <person name="Dong H.L."/>
            <person name="Shu W.S."/>
        </authorList>
    </citation>
    <scope>NUCLEOTIDE SEQUENCE [LARGE SCALE GENOMIC DNA]</scope>
    <source>
        <strain evidence="2">AP3</strain>
    </source>
</reference>
<accession>A0A519BAR6</accession>